<evidence type="ECO:0000313" key="3">
    <source>
        <dbReference type="Proteomes" id="UP000179243"/>
    </source>
</evidence>
<protein>
    <recommendedName>
        <fullName evidence="4">Outer membrane protein beta-barrel domain-containing protein</fullName>
    </recommendedName>
</protein>
<reference evidence="2 3" key="1">
    <citation type="journal article" date="2016" name="Nat. Commun.">
        <title>Thousands of microbial genomes shed light on interconnected biogeochemical processes in an aquifer system.</title>
        <authorList>
            <person name="Anantharaman K."/>
            <person name="Brown C.T."/>
            <person name="Hug L.A."/>
            <person name="Sharon I."/>
            <person name="Castelle C.J."/>
            <person name="Probst A.J."/>
            <person name="Thomas B.C."/>
            <person name="Singh A."/>
            <person name="Wilkins M.J."/>
            <person name="Karaoz U."/>
            <person name="Brodie E.L."/>
            <person name="Williams K.H."/>
            <person name="Hubbard S.S."/>
            <person name="Banfield J.F."/>
        </authorList>
    </citation>
    <scope>NUCLEOTIDE SEQUENCE [LARGE SCALE GENOMIC DNA]</scope>
</reference>
<dbReference type="EMBL" id="MFYX01000097">
    <property type="protein sequence ID" value="OGK03122.1"/>
    <property type="molecule type" value="Genomic_DNA"/>
</dbReference>
<evidence type="ECO:0000313" key="2">
    <source>
        <dbReference type="EMBL" id="OGK03122.1"/>
    </source>
</evidence>
<feature type="compositionally biased region" description="Polar residues" evidence="1">
    <location>
        <begin position="98"/>
        <end position="109"/>
    </location>
</feature>
<dbReference type="Proteomes" id="UP000179243">
    <property type="component" value="Unassembled WGS sequence"/>
</dbReference>
<feature type="region of interest" description="Disordered" evidence="1">
    <location>
        <begin position="78"/>
        <end position="113"/>
    </location>
</feature>
<name>A0A1F7F9B2_UNCRA</name>
<comment type="caution">
    <text evidence="2">The sequence shown here is derived from an EMBL/GenBank/DDBJ whole genome shotgun (WGS) entry which is preliminary data.</text>
</comment>
<gene>
    <name evidence="2" type="ORF">A2519_06930</name>
</gene>
<evidence type="ECO:0000256" key="1">
    <source>
        <dbReference type="SAM" id="MobiDB-lite"/>
    </source>
</evidence>
<sequence length="377" mass="41227">MSLRTLYLFICIGIACTVGRAETFDRIVLKDMTVIKASLVKEVGDSLAYFELNDPDFTKHMVGRDQVFKWVRATPQTEAPQTAVPQPATPPSQKVVASDSNHMKQQSPRLESAPAPEIKETAMDTIPVVDYQIVIARIDSIERSKNQPAAIAAPVRNPVTPVIVSQEAASSTASAIILETDPSDAVPENLTKVRLDPPTGTEGVKIMPRSGMFALNINPSISSFGAGLRAWSAAGFGFNAKAAVLWGSASGFLVNGEIMQALNKQGRVRWYGLLSIGYTWETITTPAIDIMSVHIPSTSMDLSFLNYCFGLGAEWRTGINRNHGWALELAYQGGSAEYETEGYTMDYGYGYSYPVPPQKHTVKLSPVYFGLTYAYYF</sequence>
<organism evidence="2 3">
    <name type="scientific">Candidatus Raymondbacteria bacterium RIFOXYD12_FULL_49_13</name>
    <dbReference type="NCBI Taxonomy" id="1817890"/>
    <lineage>
        <taxon>Bacteria</taxon>
        <taxon>Raymondiibacteriota</taxon>
    </lineage>
</organism>
<accession>A0A1F7F9B2</accession>
<proteinExistence type="predicted"/>
<evidence type="ECO:0008006" key="4">
    <source>
        <dbReference type="Google" id="ProtNLM"/>
    </source>
</evidence>
<dbReference type="AlphaFoldDB" id="A0A1F7F9B2"/>
<dbReference type="PROSITE" id="PS51257">
    <property type="entry name" value="PROKAR_LIPOPROTEIN"/>
    <property type="match status" value="1"/>
</dbReference>